<evidence type="ECO:0000313" key="3">
    <source>
        <dbReference type="Proteomes" id="UP001303160"/>
    </source>
</evidence>
<reference evidence="2" key="2">
    <citation type="submission" date="2023-05" db="EMBL/GenBank/DDBJ databases">
        <authorList>
            <consortium name="Lawrence Berkeley National Laboratory"/>
            <person name="Steindorff A."/>
            <person name="Hensen N."/>
            <person name="Bonometti L."/>
            <person name="Westerberg I."/>
            <person name="Brannstrom I.O."/>
            <person name="Guillou S."/>
            <person name="Cros-Aarteil S."/>
            <person name="Calhoun S."/>
            <person name="Haridas S."/>
            <person name="Kuo A."/>
            <person name="Mondo S."/>
            <person name="Pangilinan J."/>
            <person name="Riley R."/>
            <person name="Labutti K."/>
            <person name="Andreopoulos B."/>
            <person name="Lipzen A."/>
            <person name="Chen C."/>
            <person name="Yanf M."/>
            <person name="Daum C."/>
            <person name="Ng V."/>
            <person name="Clum A."/>
            <person name="Ohm R."/>
            <person name="Martin F."/>
            <person name="Silar P."/>
            <person name="Natvig D."/>
            <person name="Lalanne C."/>
            <person name="Gautier V."/>
            <person name="Ament-Velasquez S.L."/>
            <person name="Kruys A."/>
            <person name="Hutchinson M.I."/>
            <person name="Powell A.J."/>
            <person name="Barry K."/>
            <person name="Miller A.N."/>
            <person name="Grigoriev I.V."/>
            <person name="Debuchy R."/>
            <person name="Gladieux P."/>
            <person name="Thoren M.H."/>
            <person name="Johannesson H."/>
        </authorList>
    </citation>
    <scope>NUCLEOTIDE SEQUENCE</scope>
    <source>
        <strain evidence="2">CBS 315.58</strain>
    </source>
</reference>
<feature type="domain" description="Heterokaryon incompatibility" evidence="1">
    <location>
        <begin position="167"/>
        <end position="338"/>
    </location>
</feature>
<reference evidence="2" key="1">
    <citation type="journal article" date="2023" name="Mol. Phylogenet. Evol.">
        <title>Genome-scale phylogeny and comparative genomics of the fungal order Sordariales.</title>
        <authorList>
            <person name="Hensen N."/>
            <person name="Bonometti L."/>
            <person name="Westerberg I."/>
            <person name="Brannstrom I.O."/>
            <person name="Guillou S."/>
            <person name="Cros-Aarteil S."/>
            <person name="Calhoun S."/>
            <person name="Haridas S."/>
            <person name="Kuo A."/>
            <person name="Mondo S."/>
            <person name="Pangilinan J."/>
            <person name="Riley R."/>
            <person name="LaButti K."/>
            <person name="Andreopoulos B."/>
            <person name="Lipzen A."/>
            <person name="Chen C."/>
            <person name="Yan M."/>
            <person name="Daum C."/>
            <person name="Ng V."/>
            <person name="Clum A."/>
            <person name="Steindorff A."/>
            <person name="Ohm R.A."/>
            <person name="Martin F."/>
            <person name="Silar P."/>
            <person name="Natvig D.O."/>
            <person name="Lalanne C."/>
            <person name="Gautier V."/>
            <person name="Ament-Velasquez S.L."/>
            <person name="Kruys A."/>
            <person name="Hutchinson M.I."/>
            <person name="Powell A.J."/>
            <person name="Barry K."/>
            <person name="Miller A.N."/>
            <person name="Grigoriev I.V."/>
            <person name="Debuchy R."/>
            <person name="Gladieux P."/>
            <person name="Hiltunen Thoren M."/>
            <person name="Johannesson H."/>
        </authorList>
    </citation>
    <scope>NUCLEOTIDE SEQUENCE</scope>
    <source>
        <strain evidence="2">CBS 315.58</strain>
    </source>
</reference>
<protein>
    <submittedName>
        <fullName evidence="2">Heterokaryon incompatibility protein-domain-containing protein</fullName>
    </submittedName>
</protein>
<gene>
    <name evidence="2" type="ORF">QBC40DRAFT_320766</name>
</gene>
<feature type="non-terminal residue" evidence="2">
    <location>
        <position position="638"/>
    </location>
</feature>
<proteinExistence type="predicted"/>
<comment type="caution">
    <text evidence="2">The sequence shown here is derived from an EMBL/GenBank/DDBJ whole genome shotgun (WGS) entry which is preliminary data.</text>
</comment>
<evidence type="ECO:0000259" key="1">
    <source>
        <dbReference type="Pfam" id="PF06985"/>
    </source>
</evidence>
<dbReference type="PANTHER" id="PTHR33112">
    <property type="entry name" value="DOMAIN PROTEIN, PUTATIVE-RELATED"/>
    <property type="match status" value="1"/>
</dbReference>
<dbReference type="PANTHER" id="PTHR33112:SF15">
    <property type="entry name" value="HETEROKARYON INCOMPATIBILITY DOMAIN-CONTAINING PROTEIN"/>
    <property type="match status" value="1"/>
</dbReference>
<keyword evidence="3" id="KW-1185">Reference proteome</keyword>
<evidence type="ECO:0000313" key="2">
    <source>
        <dbReference type="EMBL" id="KAK4194293.1"/>
    </source>
</evidence>
<sequence>MSASTCEVCWGLNASDTDRISFETEDLTVSVNNGCSSCKLLWKALEHAIPNLSKEDGRVDLLQDDGRPLEVIYLDHEGSRKLLDIYCHSNSPTSYSWIGPSAEVSIDSSSNDCFALADGWINDCINNHKRCRDSSPQLLPTRVIDLGVAEQPPRLRLHIPQNESARYVALSHCWGPPEKATRTIKMTADNLDQFQTEIPWNKLTKTFQDAVIITRRLGIRYLWIDSLCIIQGDAQDWAIEASKMTTVYANAFFVIAASGAADGDGGCFLGSRAASVEGVLPIECSGPEADGGKSTAYARRNRRSYVDSRRTTRAAQSVHGWMTGLGQPLEKRAWTYQEERLASRILYYTQDELQWRCATYNACECSPPSMNSLSTSAPAPDPSCTQDKNSEVWCRIVLAYTQRELTFISDRLPALSGIATYWELSENDTYCAGLWRRGLPQQLLWIRSHEMDTSIPVSSSKRHPEYYAPTWSWASVTGAVDFILDPLDLHARIVECTTEPSTANRFGPVRSGHVTLIGFLIPVQASMSWDCKSRWSKKMPRVTDSRAGRDNQYLGDMLPDIETETREYPEIDGQECYHLLALGHNSVDTSTISIKSLVLREVQSVPNTYTRVGLLEVTHNGTLETFLSGTQETQITIL</sequence>
<dbReference type="Pfam" id="PF06985">
    <property type="entry name" value="HET"/>
    <property type="match status" value="1"/>
</dbReference>
<dbReference type="EMBL" id="MU864074">
    <property type="protein sequence ID" value="KAK4194293.1"/>
    <property type="molecule type" value="Genomic_DNA"/>
</dbReference>
<dbReference type="InterPro" id="IPR010730">
    <property type="entry name" value="HET"/>
</dbReference>
<name>A0AAN6X6E5_9PEZI</name>
<organism evidence="2 3">
    <name type="scientific">Triangularia verruculosa</name>
    <dbReference type="NCBI Taxonomy" id="2587418"/>
    <lineage>
        <taxon>Eukaryota</taxon>
        <taxon>Fungi</taxon>
        <taxon>Dikarya</taxon>
        <taxon>Ascomycota</taxon>
        <taxon>Pezizomycotina</taxon>
        <taxon>Sordariomycetes</taxon>
        <taxon>Sordariomycetidae</taxon>
        <taxon>Sordariales</taxon>
        <taxon>Podosporaceae</taxon>
        <taxon>Triangularia</taxon>
    </lineage>
</organism>
<accession>A0AAN6X6E5</accession>
<dbReference type="AlphaFoldDB" id="A0AAN6X6E5"/>
<dbReference type="Proteomes" id="UP001303160">
    <property type="component" value="Unassembled WGS sequence"/>
</dbReference>